<evidence type="ECO:0000256" key="10">
    <source>
        <dbReference type="ARBA" id="ARBA00023163"/>
    </source>
</evidence>
<dbReference type="InterPro" id="IPR000980">
    <property type="entry name" value="SH2"/>
</dbReference>
<proteinExistence type="inferred from homology"/>
<evidence type="ECO:0000256" key="7">
    <source>
        <dbReference type="ARBA" id="ARBA00023015"/>
    </source>
</evidence>
<dbReference type="InterPro" id="IPR013801">
    <property type="entry name" value="STAT_TF_DNA-bd"/>
</dbReference>
<dbReference type="AlphaFoldDB" id="A0A8J2NTJ8"/>
<feature type="non-terminal residue" evidence="17">
    <location>
        <position position="1"/>
    </location>
</feature>
<reference evidence="17" key="1">
    <citation type="submission" date="2021-06" db="EMBL/GenBank/DDBJ databases">
        <authorList>
            <person name="Hodson N. C."/>
            <person name="Mongue J. A."/>
            <person name="Jaron S. K."/>
        </authorList>
    </citation>
    <scope>NUCLEOTIDE SEQUENCE</scope>
</reference>
<evidence type="ECO:0000313" key="18">
    <source>
        <dbReference type="Proteomes" id="UP000708208"/>
    </source>
</evidence>
<dbReference type="PANTHER" id="PTHR11801">
    <property type="entry name" value="SIGNAL TRANSDUCER AND ACTIVATOR OF TRANSCRIPTION"/>
    <property type="match status" value="1"/>
</dbReference>
<evidence type="ECO:0000256" key="15">
    <source>
        <dbReference type="SAM" id="MobiDB-lite"/>
    </source>
</evidence>
<evidence type="ECO:0000256" key="4">
    <source>
        <dbReference type="ARBA" id="ARBA00022490"/>
    </source>
</evidence>
<dbReference type="Proteomes" id="UP000708208">
    <property type="component" value="Unassembled WGS sequence"/>
</dbReference>
<evidence type="ECO:0000259" key="16">
    <source>
        <dbReference type="PROSITE" id="PS50001"/>
    </source>
</evidence>
<evidence type="ECO:0000256" key="3">
    <source>
        <dbReference type="ARBA" id="ARBA00005586"/>
    </source>
</evidence>
<dbReference type="InterPro" id="IPR001217">
    <property type="entry name" value="STAT"/>
</dbReference>
<comment type="subunit">
    <text evidence="12">Forms a homodimer or a heterodimer with a related family member.</text>
</comment>
<evidence type="ECO:0000256" key="14">
    <source>
        <dbReference type="PROSITE-ProRule" id="PRU00191"/>
    </source>
</evidence>
<feature type="compositionally biased region" description="Low complexity" evidence="15">
    <location>
        <begin position="394"/>
        <end position="409"/>
    </location>
</feature>
<comment type="caution">
    <text evidence="17">The sequence shown here is derived from an EMBL/GenBank/DDBJ whole genome shotgun (WGS) entry which is preliminary data.</text>
</comment>
<dbReference type="GO" id="GO:0000977">
    <property type="term" value="F:RNA polymerase II transcription regulatory region sequence-specific DNA binding"/>
    <property type="evidence" value="ECO:0007669"/>
    <property type="project" value="UniProtKB-ARBA"/>
</dbReference>
<comment type="similarity">
    <text evidence="3">Belongs to the transcription factor STAT family.</text>
</comment>
<dbReference type="FunFam" id="2.60.40.630:FF:000003">
    <property type="entry name" value="Signal transducer and transcription activator 6"/>
    <property type="match status" value="1"/>
</dbReference>
<sequence length="476" mass="53599">VTQLLSSLVTSTFIVEKQPPQVMKTNTRFTATVRLLVGGRLNVHMTPPQVKVAIISEAQANALLRNDKSDKPCETSGEILNNTGTMEYHQGTRHLSVHFRNMQLKRIKRAEKKGTESVMDEKFCLHFQCQFTVGEKELIFKIWTLSLPVVVIVHGNQEPHAWATVTWDNAFGEPGRMPFQVPERVSWFRVAPALNIKFKSTNGRSLTDDNLRFLAEKAFRTQNHPDLLSWSQFCKEPLPDRSFTFWEWFYAIMKLTREHLRGPWIDGSILGFVSRTQAEEMLAPCLPGTFLLRFSDSELGGITIAWVHSDQKVFSLAPFTGKDLATRSLADRINDIAHLCYLYPDVPKSNAFSKYYTDAKETPPSNKGYVKPQLKTHIPGLGEIDPNMSGGHQSTPAYPSNPNTPYSNPVQSPDSGSLPFDGAMASGHDPSSFSINRYLEDGGIDIDDLGDIDIDLAFEVEQYPYQNVGDFKQEHD</sequence>
<dbReference type="OrthoDB" id="19300at2759"/>
<evidence type="ECO:0000256" key="9">
    <source>
        <dbReference type="ARBA" id="ARBA00023159"/>
    </source>
</evidence>
<evidence type="ECO:0000256" key="5">
    <source>
        <dbReference type="ARBA" id="ARBA00022553"/>
    </source>
</evidence>
<dbReference type="Pfam" id="PF00017">
    <property type="entry name" value="SH2"/>
    <property type="match status" value="1"/>
</dbReference>
<feature type="domain" description="SH2" evidence="16">
    <location>
        <begin position="264"/>
        <end position="339"/>
    </location>
</feature>
<protein>
    <recommendedName>
        <fullName evidence="13">Signal transducer and transcription activator</fullName>
    </recommendedName>
</protein>
<evidence type="ECO:0000256" key="12">
    <source>
        <dbReference type="ARBA" id="ARBA00064301"/>
    </source>
</evidence>
<evidence type="ECO:0000256" key="1">
    <source>
        <dbReference type="ARBA" id="ARBA00004123"/>
    </source>
</evidence>
<dbReference type="PROSITE" id="PS50001">
    <property type="entry name" value="SH2"/>
    <property type="match status" value="1"/>
</dbReference>
<dbReference type="EMBL" id="CAJVCH010071660">
    <property type="protein sequence ID" value="CAG7720573.1"/>
    <property type="molecule type" value="Genomic_DNA"/>
</dbReference>
<dbReference type="GO" id="GO:0005737">
    <property type="term" value="C:cytoplasm"/>
    <property type="evidence" value="ECO:0007669"/>
    <property type="project" value="UniProtKB-SubCell"/>
</dbReference>
<dbReference type="GO" id="GO:0007166">
    <property type="term" value="P:cell surface receptor signaling pathway"/>
    <property type="evidence" value="ECO:0007669"/>
    <property type="project" value="UniProtKB-ARBA"/>
</dbReference>
<evidence type="ECO:0000256" key="8">
    <source>
        <dbReference type="ARBA" id="ARBA00023125"/>
    </source>
</evidence>
<evidence type="ECO:0000256" key="2">
    <source>
        <dbReference type="ARBA" id="ARBA00004496"/>
    </source>
</evidence>
<keyword evidence="9" id="KW-0010">Activator</keyword>
<evidence type="ECO:0000256" key="6">
    <source>
        <dbReference type="ARBA" id="ARBA00022999"/>
    </source>
</evidence>
<organism evidence="17 18">
    <name type="scientific">Allacma fusca</name>
    <dbReference type="NCBI Taxonomy" id="39272"/>
    <lineage>
        <taxon>Eukaryota</taxon>
        <taxon>Metazoa</taxon>
        <taxon>Ecdysozoa</taxon>
        <taxon>Arthropoda</taxon>
        <taxon>Hexapoda</taxon>
        <taxon>Collembola</taxon>
        <taxon>Symphypleona</taxon>
        <taxon>Sminthuridae</taxon>
        <taxon>Allacma</taxon>
    </lineage>
</organism>
<name>A0A8J2NTJ8_9HEXA</name>
<keyword evidence="4" id="KW-0963">Cytoplasm</keyword>
<gene>
    <name evidence="17" type="ORF">AFUS01_LOCUS9843</name>
</gene>
<keyword evidence="6 14" id="KW-0727">SH2 domain</keyword>
<keyword evidence="10" id="KW-0804">Transcription</keyword>
<dbReference type="FunFam" id="1.10.238.10:FF:000029">
    <property type="entry name" value="Signal transducer and transcription activator 6"/>
    <property type="match status" value="1"/>
</dbReference>
<dbReference type="Pfam" id="PF02864">
    <property type="entry name" value="STAT_bind"/>
    <property type="match status" value="1"/>
</dbReference>
<dbReference type="Pfam" id="PF21354">
    <property type="entry name" value="STAT_linker"/>
    <property type="match status" value="1"/>
</dbReference>
<dbReference type="GO" id="GO:0005634">
    <property type="term" value="C:nucleus"/>
    <property type="evidence" value="ECO:0007669"/>
    <property type="project" value="UniProtKB-SubCell"/>
</dbReference>
<feature type="region of interest" description="Disordered" evidence="15">
    <location>
        <begin position="380"/>
        <end position="426"/>
    </location>
</feature>
<dbReference type="CDD" id="cd09919">
    <property type="entry name" value="SH2_STAT_family"/>
    <property type="match status" value="1"/>
</dbReference>
<comment type="subcellular location">
    <subcellularLocation>
        <location evidence="2">Cytoplasm</location>
    </subcellularLocation>
    <subcellularLocation>
        <location evidence="1">Nucleus</location>
    </subcellularLocation>
</comment>
<dbReference type="GO" id="GO:0001228">
    <property type="term" value="F:DNA-binding transcription activator activity, RNA polymerase II-specific"/>
    <property type="evidence" value="ECO:0007669"/>
    <property type="project" value="UniProtKB-ARBA"/>
</dbReference>
<keyword evidence="18" id="KW-1185">Reference proteome</keyword>
<dbReference type="InterPro" id="IPR048988">
    <property type="entry name" value="STAT_linker"/>
</dbReference>
<evidence type="ECO:0000313" key="17">
    <source>
        <dbReference type="EMBL" id="CAG7720573.1"/>
    </source>
</evidence>
<evidence type="ECO:0000256" key="11">
    <source>
        <dbReference type="ARBA" id="ARBA00023242"/>
    </source>
</evidence>
<evidence type="ECO:0000256" key="13">
    <source>
        <dbReference type="ARBA" id="ARBA00067653"/>
    </source>
</evidence>
<keyword evidence="5" id="KW-0597">Phosphoprotein</keyword>
<keyword evidence="8" id="KW-0238">DNA-binding</keyword>
<keyword evidence="11" id="KW-0539">Nucleus</keyword>
<keyword evidence="7" id="KW-0805">Transcription regulation</keyword>
<accession>A0A8J2NTJ8</accession>